<keyword evidence="11" id="KW-0961">Cell wall biogenesis/degradation</keyword>
<dbReference type="InterPro" id="IPR012907">
    <property type="entry name" value="Peptidase_S11_C"/>
</dbReference>
<dbReference type="SMART" id="SM00936">
    <property type="entry name" value="PBP5_C"/>
    <property type="match status" value="1"/>
</dbReference>
<dbReference type="UniPathway" id="UPA00219"/>
<evidence type="ECO:0000256" key="4">
    <source>
        <dbReference type="ARBA" id="ARBA00012448"/>
    </source>
</evidence>
<feature type="active site" description="Proton acceptor" evidence="13">
    <location>
        <position position="79"/>
    </location>
</feature>
<name>A0A6N7IU39_9FIRM</name>
<dbReference type="InterPro" id="IPR037167">
    <property type="entry name" value="Peptidase_S11_C_sf"/>
</dbReference>
<evidence type="ECO:0000256" key="1">
    <source>
        <dbReference type="ARBA" id="ARBA00003217"/>
    </source>
</evidence>
<dbReference type="PANTHER" id="PTHR21581:SF6">
    <property type="entry name" value="TRAFFICKING PROTEIN PARTICLE COMPLEX SUBUNIT 12"/>
    <property type="match status" value="1"/>
</dbReference>
<evidence type="ECO:0000256" key="3">
    <source>
        <dbReference type="ARBA" id="ARBA00007164"/>
    </source>
</evidence>
<dbReference type="AlphaFoldDB" id="A0A6N7IU39"/>
<dbReference type="EMBL" id="WHYR01000034">
    <property type="protein sequence ID" value="MQL52967.1"/>
    <property type="molecule type" value="Genomic_DNA"/>
</dbReference>
<proteinExistence type="inferred from homology"/>
<evidence type="ECO:0000256" key="5">
    <source>
        <dbReference type="ARBA" id="ARBA00022645"/>
    </source>
</evidence>
<evidence type="ECO:0000256" key="6">
    <source>
        <dbReference type="ARBA" id="ARBA00022670"/>
    </source>
</evidence>
<dbReference type="Pfam" id="PF07943">
    <property type="entry name" value="PBP5_C"/>
    <property type="match status" value="1"/>
</dbReference>
<keyword evidence="6" id="KW-0645">Protease</keyword>
<evidence type="ECO:0000256" key="12">
    <source>
        <dbReference type="ARBA" id="ARBA00034000"/>
    </source>
</evidence>
<evidence type="ECO:0000256" key="14">
    <source>
        <dbReference type="PIRSR" id="PIRSR618044-2"/>
    </source>
</evidence>
<dbReference type="InterPro" id="IPR015956">
    <property type="entry name" value="Peniciliin-bd_prot_C_sf"/>
</dbReference>
<keyword evidence="9" id="KW-0133">Cell shape</keyword>
<dbReference type="GO" id="GO:0009252">
    <property type="term" value="P:peptidoglycan biosynthetic process"/>
    <property type="evidence" value="ECO:0007669"/>
    <property type="project" value="UniProtKB-UniPathway"/>
</dbReference>
<reference evidence="17 18" key="1">
    <citation type="submission" date="2019-10" db="EMBL/GenBank/DDBJ databases">
        <title>Comparative genomics of sulfur disproportionating microorganisms.</title>
        <authorList>
            <person name="Ward L.M."/>
            <person name="Bertran E."/>
            <person name="Johnston D."/>
        </authorList>
    </citation>
    <scope>NUCLEOTIDE SEQUENCE [LARGE SCALE GENOMIC DNA]</scope>
    <source>
        <strain evidence="17 18">DSM 14055</strain>
    </source>
</reference>
<dbReference type="InterPro" id="IPR018044">
    <property type="entry name" value="Peptidase_S11"/>
</dbReference>
<comment type="catalytic activity">
    <reaction evidence="12">
        <text>Preferential cleavage: (Ac)2-L-Lys-D-Ala-|-D-Ala. Also transpeptidation of peptidyl-alanyl moieties that are N-acyl substituents of D-alanine.</text>
        <dbReference type="EC" id="3.4.16.4"/>
    </reaction>
</comment>
<evidence type="ECO:0000256" key="7">
    <source>
        <dbReference type="ARBA" id="ARBA00022729"/>
    </source>
</evidence>
<dbReference type="InterPro" id="IPR001967">
    <property type="entry name" value="Peptidase_S11_N"/>
</dbReference>
<gene>
    <name evidence="17" type="ORF">GFC01_11990</name>
</gene>
<dbReference type="SUPFAM" id="SSF69189">
    <property type="entry name" value="Penicillin-binding protein associated domain"/>
    <property type="match status" value="1"/>
</dbReference>
<evidence type="ECO:0000256" key="13">
    <source>
        <dbReference type="PIRSR" id="PIRSR618044-1"/>
    </source>
</evidence>
<dbReference type="GO" id="GO:0008360">
    <property type="term" value="P:regulation of cell shape"/>
    <property type="evidence" value="ECO:0007669"/>
    <property type="project" value="UniProtKB-KW"/>
</dbReference>
<dbReference type="PANTHER" id="PTHR21581">
    <property type="entry name" value="D-ALANYL-D-ALANINE CARBOXYPEPTIDASE"/>
    <property type="match status" value="1"/>
</dbReference>
<feature type="domain" description="Peptidase S11 D-Ala-D-Ala carboxypeptidase A C-terminal" evidence="16">
    <location>
        <begin position="289"/>
        <end position="379"/>
    </location>
</feature>
<evidence type="ECO:0000256" key="8">
    <source>
        <dbReference type="ARBA" id="ARBA00022801"/>
    </source>
</evidence>
<evidence type="ECO:0000256" key="2">
    <source>
        <dbReference type="ARBA" id="ARBA00004752"/>
    </source>
</evidence>
<sequence length="397" mass="43643">MIGKGVLTVYRKKILVPLFVLLMLLTRAMPAWPAPENEKGTPAGMDTTAESAVLMEAQSGQVLWSKNPDKELPMASVTKIMTLLLAVEAVEQGKVSLKDRVVASENAWEMGGSQIYLEPGEEFSFEEMLIAVAVGSANDASVAVAEHLMGSEEAFVEAMNQRAKKLGLQHTHFVNSTGLPARGHYTSARDMAVIMRECLKYPLFRRISSIYEYDLRGGKFKLWNTNKLLKWYEGVDAGKTGWTNEAKYCLASSAERDGLRLIAVVLGTPEPRSHFRESIKLYKYGFARYKVLNLMPAGATVKSLPVSKGVSNRVDAVTAGRVSVVVPKGEDKGFTTRVELPERVTAPVAKGQPLGYCVVLKNNQEVQRVPLVAGSEVKKASLVQQINKVFTRLHGTR</sequence>
<comment type="similarity">
    <text evidence="3 15">Belongs to the peptidase S11 family.</text>
</comment>
<dbReference type="OrthoDB" id="9791132at2"/>
<feature type="active site" evidence="13">
    <location>
        <position position="136"/>
    </location>
</feature>
<keyword evidence="8 17" id="KW-0378">Hydrolase</keyword>
<dbReference type="GO" id="GO:0009002">
    <property type="term" value="F:serine-type D-Ala-D-Ala carboxypeptidase activity"/>
    <property type="evidence" value="ECO:0007669"/>
    <property type="project" value="UniProtKB-EC"/>
</dbReference>
<evidence type="ECO:0000256" key="11">
    <source>
        <dbReference type="ARBA" id="ARBA00023316"/>
    </source>
</evidence>
<comment type="pathway">
    <text evidence="2">Cell wall biogenesis; peptidoglycan biosynthesis.</text>
</comment>
<dbReference type="EC" id="3.4.16.4" evidence="4"/>
<dbReference type="Pfam" id="PF00768">
    <property type="entry name" value="Peptidase_S11"/>
    <property type="match status" value="1"/>
</dbReference>
<dbReference type="PRINTS" id="PR00725">
    <property type="entry name" value="DADACBPTASE1"/>
</dbReference>
<protein>
    <recommendedName>
        <fullName evidence="4">serine-type D-Ala-D-Ala carboxypeptidase</fullName>
        <ecNumber evidence="4">3.4.16.4</ecNumber>
    </recommendedName>
</protein>
<accession>A0A6N7IU39</accession>
<dbReference type="GO" id="GO:0071555">
    <property type="term" value="P:cell wall organization"/>
    <property type="evidence" value="ECO:0007669"/>
    <property type="project" value="UniProtKB-KW"/>
</dbReference>
<dbReference type="Gene3D" id="3.40.710.10">
    <property type="entry name" value="DD-peptidase/beta-lactamase superfamily"/>
    <property type="match status" value="1"/>
</dbReference>
<keyword evidence="10" id="KW-0573">Peptidoglycan synthesis</keyword>
<dbReference type="SUPFAM" id="SSF56601">
    <property type="entry name" value="beta-lactamase/transpeptidase-like"/>
    <property type="match status" value="1"/>
</dbReference>
<feature type="active site" description="Acyl-ester intermediate" evidence="13">
    <location>
        <position position="76"/>
    </location>
</feature>
<comment type="caution">
    <text evidence="17">The sequence shown here is derived from an EMBL/GenBank/DDBJ whole genome shotgun (WGS) entry which is preliminary data.</text>
</comment>
<dbReference type="Proteomes" id="UP000441717">
    <property type="component" value="Unassembled WGS sequence"/>
</dbReference>
<comment type="function">
    <text evidence="1">Removes C-terminal D-alanyl residues from sugar-peptide cell wall precursors.</text>
</comment>
<dbReference type="Gene3D" id="2.60.410.10">
    <property type="entry name" value="D-Ala-D-Ala carboxypeptidase, C-terminal domain"/>
    <property type="match status" value="1"/>
</dbReference>
<evidence type="ECO:0000256" key="10">
    <source>
        <dbReference type="ARBA" id="ARBA00022984"/>
    </source>
</evidence>
<evidence type="ECO:0000313" key="18">
    <source>
        <dbReference type="Proteomes" id="UP000441717"/>
    </source>
</evidence>
<organism evidence="17 18">
    <name type="scientific">Desulfofundulus thermobenzoicus</name>
    <dbReference type="NCBI Taxonomy" id="29376"/>
    <lineage>
        <taxon>Bacteria</taxon>
        <taxon>Bacillati</taxon>
        <taxon>Bacillota</taxon>
        <taxon>Clostridia</taxon>
        <taxon>Eubacteriales</taxon>
        <taxon>Peptococcaceae</taxon>
        <taxon>Desulfofundulus</taxon>
    </lineage>
</organism>
<dbReference type="GO" id="GO:0006508">
    <property type="term" value="P:proteolysis"/>
    <property type="evidence" value="ECO:0007669"/>
    <property type="project" value="UniProtKB-KW"/>
</dbReference>
<evidence type="ECO:0000256" key="15">
    <source>
        <dbReference type="RuleBase" id="RU004016"/>
    </source>
</evidence>
<keyword evidence="7" id="KW-0732">Signal</keyword>
<feature type="binding site" evidence="14">
    <location>
        <position position="239"/>
    </location>
    <ligand>
        <name>substrate</name>
    </ligand>
</feature>
<evidence type="ECO:0000313" key="17">
    <source>
        <dbReference type="EMBL" id="MQL52967.1"/>
    </source>
</evidence>
<dbReference type="InterPro" id="IPR012338">
    <property type="entry name" value="Beta-lactam/transpept-like"/>
</dbReference>
<keyword evidence="5" id="KW-0121">Carboxypeptidase</keyword>
<evidence type="ECO:0000259" key="16">
    <source>
        <dbReference type="SMART" id="SM00936"/>
    </source>
</evidence>
<keyword evidence="18" id="KW-1185">Reference proteome</keyword>
<evidence type="ECO:0000256" key="9">
    <source>
        <dbReference type="ARBA" id="ARBA00022960"/>
    </source>
</evidence>